<proteinExistence type="predicted"/>
<gene>
    <name evidence="1" type="ORF">S12H4_07734</name>
</gene>
<sequence>RPEFALCDELLGLVGEVIAKQSYLQKQVQVVS</sequence>
<dbReference type="EMBL" id="BARW01002894">
    <property type="protein sequence ID" value="GAI61122.1"/>
    <property type="molecule type" value="Genomic_DNA"/>
</dbReference>
<reference evidence="1" key="1">
    <citation type="journal article" date="2014" name="Front. Microbiol.">
        <title>High frequency of phylogenetically diverse reductive dehalogenase-homologous genes in deep subseafloor sedimentary metagenomes.</title>
        <authorList>
            <person name="Kawai M."/>
            <person name="Futagami T."/>
            <person name="Toyoda A."/>
            <person name="Takaki Y."/>
            <person name="Nishi S."/>
            <person name="Hori S."/>
            <person name="Arai W."/>
            <person name="Tsubouchi T."/>
            <person name="Morono Y."/>
            <person name="Uchiyama I."/>
            <person name="Ito T."/>
            <person name="Fujiyama A."/>
            <person name="Inagaki F."/>
            <person name="Takami H."/>
        </authorList>
    </citation>
    <scope>NUCLEOTIDE SEQUENCE</scope>
    <source>
        <strain evidence="1">Expedition CK06-06</strain>
    </source>
</reference>
<evidence type="ECO:0000313" key="1">
    <source>
        <dbReference type="EMBL" id="GAI61122.1"/>
    </source>
</evidence>
<organism evidence="1">
    <name type="scientific">marine sediment metagenome</name>
    <dbReference type="NCBI Taxonomy" id="412755"/>
    <lineage>
        <taxon>unclassified sequences</taxon>
        <taxon>metagenomes</taxon>
        <taxon>ecological metagenomes</taxon>
    </lineage>
</organism>
<protein>
    <submittedName>
        <fullName evidence="1">Uncharacterized protein</fullName>
    </submittedName>
</protein>
<comment type="caution">
    <text evidence="1">The sequence shown here is derived from an EMBL/GenBank/DDBJ whole genome shotgun (WGS) entry which is preliminary data.</text>
</comment>
<dbReference type="AlphaFoldDB" id="X1PXW7"/>
<name>X1PXW7_9ZZZZ</name>
<feature type="non-terminal residue" evidence="1">
    <location>
        <position position="1"/>
    </location>
</feature>
<accession>X1PXW7</accession>